<name>A0AA95EYT5_9BACL</name>
<keyword evidence="1" id="KW-0472">Membrane</keyword>
<feature type="transmembrane region" description="Helical" evidence="1">
    <location>
        <begin position="66"/>
        <end position="85"/>
    </location>
</feature>
<keyword evidence="1" id="KW-1133">Transmembrane helix</keyword>
<feature type="transmembrane region" description="Helical" evidence="1">
    <location>
        <begin position="223"/>
        <end position="242"/>
    </location>
</feature>
<dbReference type="AlphaFoldDB" id="A0AA95EYT5"/>
<organism evidence="2 3">
    <name type="scientific">Candidatus Cohnella colombiensis</name>
    <dbReference type="NCBI Taxonomy" id="3121368"/>
    <lineage>
        <taxon>Bacteria</taxon>
        <taxon>Bacillati</taxon>
        <taxon>Bacillota</taxon>
        <taxon>Bacilli</taxon>
        <taxon>Bacillales</taxon>
        <taxon>Paenibacillaceae</taxon>
        <taxon>Cohnella</taxon>
    </lineage>
</organism>
<evidence type="ECO:0000313" key="3">
    <source>
        <dbReference type="Proteomes" id="UP001178662"/>
    </source>
</evidence>
<feature type="transmembrane region" description="Helical" evidence="1">
    <location>
        <begin position="121"/>
        <end position="138"/>
    </location>
</feature>
<dbReference type="Pfam" id="PF14256">
    <property type="entry name" value="YwiC"/>
    <property type="match status" value="1"/>
</dbReference>
<protein>
    <submittedName>
        <fullName evidence="2">YwiC-like family protein</fullName>
    </submittedName>
</protein>
<evidence type="ECO:0000256" key="1">
    <source>
        <dbReference type="SAM" id="Phobius"/>
    </source>
</evidence>
<feature type="transmembrane region" description="Helical" evidence="1">
    <location>
        <begin position="185"/>
        <end position="211"/>
    </location>
</feature>
<sequence length="243" mass="27146">MKQQRTIVIPHEHGGWAMVSVPFLLGMMAGSPNYMHALLFVAWLCLYLSSYPFLQAVKRSANRSYYIQWGIGYGIVGLICLIPSLLYSPELFFFGIPLVLLLLVNIWHAKAKSERAIVNDLCAIMIFAIGGAAAYILGDGTWDHKMGMIVLFSFIYFTGTALFVKSVFREKNNVRWHGYSRIYHIVMLIVPFVAGYPLMALAYAFAIVRALLLAGKSIRPMKVGIIEIVGVVLFLIFSVVALS</sequence>
<dbReference type="EMBL" id="CP119317">
    <property type="protein sequence ID" value="WEK56010.1"/>
    <property type="molecule type" value="Genomic_DNA"/>
</dbReference>
<reference evidence="2" key="1">
    <citation type="submission" date="2023-03" db="EMBL/GenBank/DDBJ databases">
        <title>Andean soil-derived lignocellulolytic bacterial consortium as a source of novel taxa and putative plastic-active enzymes.</title>
        <authorList>
            <person name="Diaz-Garcia L."/>
            <person name="Chuvochina M."/>
            <person name="Feuerriegel G."/>
            <person name="Bunk B."/>
            <person name="Sproer C."/>
            <person name="Streit W.R."/>
            <person name="Rodriguez L.M."/>
            <person name="Overmann J."/>
            <person name="Jimenez D.J."/>
        </authorList>
    </citation>
    <scope>NUCLEOTIDE SEQUENCE</scope>
    <source>
        <strain evidence="2">MAG 2441</strain>
    </source>
</reference>
<feature type="transmembrane region" description="Helical" evidence="1">
    <location>
        <begin position="34"/>
        <end position="54"/>
    </location>
</feature>
<feature type="transmembrane region" description="Helical" evidence="1">
    <location>
        <begin position="91"/>
        <end position="109"/>
    </location>
</feature>
<feature type="transmembrane region" description="Helical" evidence="1">
    <location>
        <begin position="144"/>
        <end position="164"/>
    </location>
</feature>
<proteinExistence type="predicted"/>
<keyword evidence="3" id="KW-1185">Reference proteome</keyword>
<keyword evidence="1" id="KW-0812">Transmembrane</keyword>
<evidence type="ECO:0000313" key="2">
    <source>
        <dbReference type="EMBL" id="WEK56010.1"/>
    </source>
</evidence>
<accession>A0AA95EYT5</accession>
<gene>
    <name evidence="2" type="ORF">P0Y55_08170</name>
</gene>
<dbReference type="InterPro" id="IPR025576">
    <property type="entry name" value="YwiC"/>
</dbReference>
<dbReference type="Proteomes" id="UP001178662">
    <property type="component" value="Chromosome"/>
</dbReference>